<keyword evidence="2" id="KW-0808">Transferase</keyword>
<evidence type="ECO:0000313" key="3">
    <source>
        <dbReference type="Proteomes" id="UP001151760"/>
    </source>
</evidence>
<gene>
    <name evidence="2" type="ORF">Tco_0843496</name>
</gene>
<feature type="domain" description="Integrase catalytic" evidence="1">
    <location>
        <begin position="1"/>
        <end position="74"/>
    </location>
</feature>
<dbReference type="Gene3D" id="3.30.420.10">
    <property type="entry name" value="Ribonuclease H-like superfamily/Ribonuclease H"/>
    <property type="match status" value="1"/>
</dbReference>
<dbReference type="PANTHER" id="PTHR45835:SF103">
    <property type="entry name" value="RNA-DIRECTED DNA POLYMERASE"/>
    <property type="match status" value="1"/>
</dbReference>
<keyword evidence="3" id="KW-1185">Reference proteome</keyword>
<comment type="caution">
    <text evidence="2">The sequence shown here is derived from an EMBL/GenBank/DDBJ whole genome shotgun (WGS) entry which is preliminary data.</text>
</comment>
<dbReference type="PANTHER" id="PTHR45835">
    <property type="entry name" value="YALI0A06105P"/>
    <property type="match status" value="1"/>
</dbReference>
<dbReference type="SUPFAM" id="SSF53098">
    <property type="entry name" value="Ribonuclease H-like"/>
    <property type="match status" value="1"/>
</dbReference>
<name>A0ABQ5B437_9ASTR</name>
<dbReference type="Proteomes" id="UP001151760">
    <property type="component" value="Unassembled WGS sequence"/>
</dbReference>
<reference evidence="2" key="2">
    <citation type="submission" date="2022-01" db="EMBL/GenBank/DDBJ databases">
        <authorList>
            <person name="Yamashiro T."/>
            <person name="Shiraishi A."/>
            <person name="Satake H."/>
            <person name="Nakayama K."/>
        </authorList>
    </citation>
    <scope>NUCLEOTIDE SEQUENCE</scope>
</reference>
<keyword evidence="2" id="KW-0548">Nucleotidyltransferase</keyword>
<dbReference type="InterPro" id="IPR001584">
    <property type="entry name" value="Integrase_cat-core"/>
</dbReference>
<dbReference type="EMBL" id="BQNB010012877">
    <property type="protein sequence ID" value="GJT09034.1"/>
    <property type="molecule type" value="Genomic_DNA"/>
</dbReference>
<dbReference type="InterPro" id="IPR036397">
    <property type="entry name" value="RNaseH_sf"/>
</dbReference>
<organism evidence="2 3">
    <name type="scientific">Tanacetum coccineum</name>
    <dbReference type="NCBI Taxonomy" id="301880"/>
    <lineage>
        <taxon>Eukaryota</taxon>
        <taxon>Viridiplantae</taxon>
        <taxon>Streptophyta</taxon>
        <taxon>Embryophyta</taxon>
        <taxon>Tracheophyta</taxon>
        <taxon>Spermatophyta</taxon>
        <taxon>Magnoliopsida</taxon>
        <taxon>eudicotyledons</taxon>
        <taxon>Gunneridae</taxon>
        <taxon>Pentapetalae</taxon>
        <taxon>asterids</taxon>
        <taxon>campanulids</taxon>
        <taxon>Asterales</taxon>
        <taxon>Asteraceae</taxon>
        <taxon>Asteroideae</taxon>
        <taxon>Anthemideae</taxon>
        <taxon>Anthemidinae</taxon>
        <taxon>Tanacetum</taxon>
    </lineage>
</organism>
<evidence type="ECO:0000259" key="1">
    <source>
        <dbReference type="PROSITE" id="PS50994"/>
    </source>
</evidence>
<proteinExistence type="predicted"/>
<dbReference type="InterPro" id="IPR056924">
    <property type="entry name" value="SH3_Tf2-1"/>
</dbReference>
<sequence length="189" mass="21766">MALGMRLDLSTTYHPETDGQSEHTIQTLEDMLRACVIDFGGNWDTHLLLVEFSYNNSYHSSVKCAPFEALYGRKCRTPIAWAEVGESKLFGPEIIQETTNKIVQIKERLKAARDRHKSYVVERVGPVAYRLHLLQELIGFRDTFRVSSLKKYLADVNLHVPLEEIKIDKGLCFVEEPIEVMDREVKKLK</sequence>
<dbReference type="Pfam" id="PF24626">
    <property type="entry name" value="SH3_Tf2-1"/>
    <property type="match status" value="1"/>
</dbReference>
<protein>
    <submittedName>
        <fullName evidence="2">Reverse transcriptase domain-containing protein</fullName>
    </submittedName>
</protein>
<accession>A0ABQ5B437</accession>
<evidence type="ECO:0000313" key="2">
    <source>
        <dbReference type="EMBL" id="GJT09034.1"/>
    </source>
</evidence>
<dbReference type="InterPro" id="IPR012337">
    <property type="entry name" value="RNaseH-like_sf"/>
</dbReference>
<reference evidence="2" key="1">
    <citation type="journal article" date="2022" name="Int. J. Mol. Sci.">
        <title>Draft Genome of Tanacetum Coccineum: Genomic Comparison of Closely Related Tanacetum-Family Plants.</title>
        <authorList>
            <person name="Yamashiro T."/>
            <person name="Shiraishi A."/>
            <person name="Nakayama K."/>
            <person name="Satake H."/>
        </authorList>
    </citation>
    <scope>NUCLEOTIDE SEQUENCE</scope>
</reference>
<keyword evidence="2" id="KW-0695">RNA-directed DNA polymerase</keyword>
<dbReference type="PROSITE" id="PS50994">
    <property type="entry name" value="INTEGRASE"/>
    <property type="match status" value="1"/>
</dbReference>
<dbReference type="GO" id="GO:0003964">
    <property type="term" value="F:RNA-directed DNA polymerase activity"/>
    <property type="evidence" value="ECO:0007669"/>
    <property type="project" value="UniProtKB-KW"/>
</dbReference>